<dbReference type="InterPro" id="IPR002204">
    <property type="entry name" value="3-OH-isobutyrate_DH-rel_CS"/>
</dbReference>
<evidence type="ECO:0000256" key="9">
    <source>
        <dbReference type="ARBA" id="ARBA00049197"/>
    </source>
</evidence>
<evidence type="ECO:0000313" key="13">
    <source>
        <dbReference type="EMBL" id="CAH1241327.1"/>
    </source>
</evidence>
<proteinExistence type="inferred from homology"/>
<evidence type="ECO:0000256" key="5">
    <source>
        <dbReference type="ARBA" id="ARBA00022946"/>
    </source>
</evidence>
<dbReference type="GO" id="GO:0050661">
    <property type="term" value="F:NADP binding"/>
    <property type="evidence" value="ECO:0007669"/>
    <property type="project" value="InterPro"/>
</dbReference>
<dbReference type="InterPro" id="IPR029154">
    <property type="entry name" value="HIBADH-like_NADP-bd"/>
</dbReference>
<feature type="domain" description="3-hydroxyisobutyrate dehydrogenase-like NAD-binding" evidence="12">
    <location>
        <begin position="238"/>
        <end position="364"/>
    </location>
</feature>
<dbReference type="InterPro" id="IPR036291">
    <property type="entry name" value="NAD(P)-bd_dom_sf"/>
</dbReference>
<feature type="domain" description="6-phosphogluconate dehydrogenase NADP-binding" evidence="11">
    <location>
        <begin position="77"/>
        <end position="235"/>
    </location>
</feature>
<dbReference type="InterPro" id="IPR011548">
    <property type="entry name" value="HIBADH"/>
</dbReference>
<evidence type="ECO:0000256" key="8">
    <source>
        <dbReference type="ARBA" id="ARBA00023128"/>
    </source>
</evidence>
<dbReference type="GO" id="GO:0006574">
    <property type="term" value="P:L-valine catabolic process"/>
    <property type="evidence" value="ECO:0007669"/>
    <property type="project" value="UniProtKB-UniPathway"/>
</dbReference>
<keyword evidence="8" id="KW-0496">Mitochondrion</keyword>
<evidence type="ECO:0000256" key="6">
    <source>
        <dbReference type="ARBA" id="ARBA00023002"/>
    </source>
</evidence>
<evidence type="ECO:0000259" key="12">
    <source>
        <dbReference type="Pfam" id="PF14833"/>
    </source>
</evidence>
<evidence type="ECO:0000256" key="10">
    <source>
        <dbReference type="RuleBase" id="RU910714"/>
    </source>
</evidence>
<evidence type="ECO:0000256" key="2">
    <source>
        <dbReference type="ARBA" id="ARBA00005109"/>
    </source>
</evidence>
<dbReference type="OrthoDB" id="435038at2759"/>
<evidence type="ECO:0000313" key="14">
    <source>
        <dbReference type="Proteomes" id="UP000838412"/>
    </source>
</evidence>
<dbReference type="InterPro" id="IPR006115">
    <property type="entry name" value="6PGDH_NADP-bd"/>
</dbReference>
<gene>
    <name evidence="13" type="primary">HIBADH</name>
    <name evidence="13" type="ORF">BLAG_LOCUS5016</name>
</gene>
<accession>A0A8J9YT97</accession>
<dbReference type="GO" id="GO:0051287">
    <property type="term" value="F:NAD binding"/>
    <property type="evidence" value="ECO:0007669"/>
    <property type="project" value="InterPro"/>
</dbReference>
<dbReference type="EMBL" id="OV696697">
    <property type="protein sequence ID" value="CAH1241327.1"/>
    <property type="molecule type" value="Genomic_DNA"/>
</dbReference>
<comment type="pathway">
    <text evidence="2 10">Amino-acid degradation; L-valine degradation.</text>
</comment>
<dbReference type="FunFam" id="1.10.1040.10:FF:000006">
    <property type="entry name" value="3-hydroxyisobutyrate dehydrogenase"/>
    <property type="match status" value="1"/>
</dbReference>
<dbReference type="Gene3D" id="1.10.1040.10">
    <property type="entry name" value="N-(1-d-carboxylethyl)-l-norvaline Dehydrogenase, domain 2"/>
    <property type="match status" value="1"/>
</dbReference>
<dbReference type="AlphaFoldDB" id="A0A8J9YT97"/>
<comment type="subcellular location">
    <subcellularLocation>
        <location evidence="1">Mitochondrion</location>
    </subcellularLocation>
</comment>
<dbReference type="FunFam" id="3.40.50.720:FF:000119">
    <property type="entry name" value="3-hydroxyisobutyrate dehydrogenase"/>
    <property type="match status" value="1"/>
</dbReference>
<dbReference type="Gene3D" id="3.40.50.720">
    <property type="entry name" value="NAD(P)-binding Rossmann-like Domain"/>
    <property type="match status" value="1"/>
</dbReference>
<keyword evidence="5" id="KW-0809">Transit peptide</keyword>
<dbReference type="EC" id="1.1.1.31" evidence="10"/>
<evidence type="ECO:0000256" key="1">
    <source>
        <dbReference type="ARBA" id="ARBA00004173"/>
    </source>
</evidence>
<dbReference type="GO" id="GO:0008442">
    <property type="term" value="F:3-hydroxyisobutyrate dehydrogenase activity"/>
    <property type="evidence" value="ECO:0007669"/>
    <property type="project" value="UniProtKB-EC"/>
</dbReference>
<name>A0A8J9YT97_BRALA</name>
<keyword evidence="14" id="KW-1185">Reference proteome</keyword>
<dbReference type="Proteomes" id="UP000838412">
    <property type="component" value="Chromosome 12"/>
</dbReference>
<evidence type="ECO:0000256" key="7">
    <source>
        <dbReference type="ARBA" id="ARBA00023027"/>
    </source>
</evidence>
<dbReference type="SUPFAM" id="SSF51735">
    <property type="entry name" value="NAD(P)-binding Rossmann-fold domains"/>
    <property type="match status" value="1"/>
</dbReference>
<dbReference type="GO" id="GO:0005739">
    <property type="term" value="C:mitochondrion"/>
    <property type="evidence" value="ECO:0007669"/>
    <property type="project" value="UniProtKB-SubCell"/>
</dbReference>
<dbReference type="UniPathway" id="UPA00362"/>
<dbReference type="Pfam" id="PF14833">
    <property type="entry name" value="NAD_binding_11"/>
    <property type="match status" value="1"/>
</dbReference>
<dbReference type="SUPFAM" id="SSF48179">
    <property type="entry name" value="6-phosphogluconate dehydrogenase C-terminal domain-like"/>
    <property type="match status" value="1"/>
</dbReference>
<keyword evidence="4 10" id="KW-0101">Branched-chain amino acid catabolism</keyword>
<keyword evidence="7 10" id="KW-0520">NAD</keyword>
<evidence type="ECO:0000256" key="3">
    <source>
        <dbReference type="ARBA" id="ARBA00006013"/>
    </source>
</evidence>
<dbReference type="PROSITE" id="PS00895">
    <property type="entry name" value="3_HYDROXYISOBUT_DH"/>
    <property type="match status" value="1"/>
</dbReference>
<feature type="non-terminal residue" evidence="13">
    <location>
        <position position="1"/>
    </location>
</feature>
<dbReference type="InterPro" id="IPR008927">
    <property type="entry name" value="6-PGluconate_DH-like_C_sf"/>
</dbReference>
<evidence type="ECO:0000256" key="4">
    <source>
        <dbReference type="ARBA" id="ARBA00022456"/>
    </source>
</evidence>
<organism evidence="13 14">
    <name type="scientific">Branchiostoma lanceolatum</name>
    <name type="common">Common lancelet</name>
    <name type="synonym">Amphioxus lanceolatum</name>
    <dbReference type="NCBI Taxonomy" id="7740"/>
    <lineage>
        <taxon>Eukaryota</taxon>
        <taxon>Metazoa</taxon>
        <taxon>Chordata</taxon>
        <taxon>Cephalochordata</taxon>
        <taxon>Leptocardii</taxon>
        <taxon>Amphioxiformes</taxon>
        <taxon>Branchiostomatidae</taxon>
        <taxon>Branchiostoma</taxon>
    </lineage>
</organism>
<reference evidence="13" key="1">
    <citation type="submission" date="2022-01" db="EMBL/GenBank/DDBJ databases">
        <authorList>
            <person name="Braso-Vives M."/>
        </authorList>
    </citation>
    <scope>NUCLEOTIDE SEQUENCE</scope>
</reference>
<dbReference type="PANTHER" id="PTHR22981:SF7">
    <property type="entry name" value="3-HYDROXYISOBUTYRATE DEHYDROGENASE, MITOCHONDRIAL"/>
    <property type="match status" value="1"/>
</dbReference>
<comment type="similarity">
    <text evidence="3">Belongs to the HIBADH-related family. 3-hydroxyisobutyrate dehydrogenase subfamily.</text>
</comment>
<comment type="catalytic activity">
    <reaction evidence="9 10">
        <text>3-hydroxy-2-methylpropanoate + NAD(+) = 2-methyl-3-oxopropanoate + NADH + H(+)</text>
        <dbReference type="Rhea" id="RHEA:17681"/>
        <dbReference type="ChEBI" id="CHEBI:11805"/>
        <dbReference type="ChEBI" id="CHEBI:15378"/>
        <dbReference type="ChEBI" id="CHEBI:57540"/>
        <dbReference type="ChEBI" id="CHEBI:57700"/>
        <dbReference type="ChEBI" id="CHEBI:57945"/>
        <dbReference type="EC" id="1.1.1.31"/>
    </reaction>
</comment>
<dbReference type="Pfam" id="PF03446">
    <property type="entry name" value="NAD_binding_2"/>
    <property type="match status" value="1"/>
</dbReference>
<dbReference type="InterPro" id="IPR013328">
    <property type="entry name" value="6PGD_dom2"/>
</dbReference>
<protein>
    <recommendedName>
        <fullName evidence="10">3-hydroxyisobutyrate dehydrogenase</fullName>
        <shortName evidence="10">HIBADH</shortName>
        <ecNumber evidence="10">1.1.1.31</ecNumber>
    </recommendedName>
</protein>
<evidence type="ECO:0000259" key="11">
    <source>
        <dbReference type="Pfam" id="PF03446"/>
    </source>
</evidence>
<sequence>HTSAWRQVLSTWPKKLYSILLYSTSRVNFSQRENTRLCQTSNMAAAWFRLARQSSHFSVVFRAFSVSASHQASRTPVGFIGLGNMGGPMAKHLIDNGHPVIVHDVYPEAMVSLQDAGAVKASTPAEVASKADRIITMLPSSPHVQEVYCGEQGILSKVKAGSLLIDSSTIDPAVSKEMAEVAAKKGGVYMDAPVSGGIKAAAAATLTFMVGGRQEEFEAAKELLQFMGKNVVYCGDVGSGQAVKICNNMLLAIEMIGTSETMNLGMRLGLDPKLLASVINMSTGRCWASDTYNPVPGVMEGVPSSNNYQGGFGTALMTKDLGLAQNAATATKSPTPLGSLAHQIYRILCNKGYPLKDFSSVFHYLSEEEKK</sequence>
<dbReference type="PANTHER" id="PTHR22981">
    <property type="entry name" value="3-HYDROXYISOBUTYRATE DEHYDROGENASE-RELATED"/>
    <property type="match status" value="1"/>
</dbReference>
<dbReference type="NCBIfam" id="TIGR01692">
    <property type="entry name" value="HIBADH"/>
    <property type="match status" value="1"/>
</dbReference>
<keyword evidence="6 10" id="KW-0560">Oxidoreductase</keyword>